<gene>
    <name evidence="2" type="ORF">ELQ90_02000</name>
</gene>
<feature type="transmembrane region" description="Helical" evidence="1">
    <location>
        <begin position="69"/>
        <end position="88"/>
    </location>
</feature>
<feature type="transmembrane region" description="Helical" evidence="1">
    <location>
        <begin position="149"/>
        <end position="171"/>
    </location>
</feature>
<comment type="caution">
    <text evidence="2">The sequence shown here is derived from an EMBL/GenBank/DDBJ whole genome shotgun (WGS) entry which is preliminary data.</text>
</comment>
<keyword evidence="1" id="KW-0812">Transmembrane</keyword>
<feature type="transmembrane region" description="Helical" evidence="1">
    <location>
        <begin position="94"/>
        <end position="118"/>
    </location>
</feature>
<evidence type="ECO:0000313" key="3">
    <source>
        <dbReference type="Proteomes" id="UP000288547"/>
    </source>
</evidence>
<evidence type="ECO:0000313" key="2">
    <source>
        <dbReference type="EMBL" id="RWZ52740.1"/>
    </source>
</evidence>
<protein>
    <submittedName>
        <fullName evidence="2">Uncharacterized protein</fullName>
    </submittedName>
</protein>
<keyword evidence="3" id="KW-1185">Reference proteome</keyword>
<name>A0A3S3ZAX1_9MICO</name>
<sequence length="318" mass="33212">MSDFWNVPWAFVAVAVAIVISAAPFGFARSTTARRKALDRLAKSVNLAVPTARDEDERIGARLATRERCIAIGGGLGIVAAILASFFVPGFGDYGFASMGVFILALVGVAAGAAVSALSTTRDLPSDVPRIARLTTPTVRDYLPRLESVSATVAVALAVVATVAAIVTATTTMDANIGAFALPIVITVLAVASLVGVALVSRRIVERGQRAGSTLELAWDDAIRSTALRDLIGVPLILGFAGVLVPMVVLIEDVPLRQPYTSADNIVAIVAMGVVGLVVLIGLVVAIVSVASRPQQYYRRRLWPLPERTATAGTGSVR</sequence>
<keyword evidence="1" id="KW-1133">Transmembrane helix</keyword>
<feature type="transmembrane region" description="Helical" evidence="1">
    <location>
        <begin position="6"/>
        <end position="28"/>
    </location>
</feature>
<proteinExistence type="predicted"/>
<feature type="transmembrane region" description="Helical" evidence="1">
    <location>
        <begin position="177"/>
        <end position="200"/>
    </location>
</feature>
<evidence type="ECO:0000256" key="1">
    <source>
        <dbReference type="SAM" id="Phobius"/>
    </source>
</evidence>
<feature type="transmembrane region" description="Helical" evidence="1">
    <location>
        <begin position="231"/>
        <end position="251"/>
    </location>
</feature>
<keyword evidence="1" id="KW-0472">Membrane</keyword>
<dbReference type="Proteomes" id="UP000288547">
    <property type="component" value="Unassembled WGS sequence"/>
</dbReference>
<dbReference type="OrthoDB" id="5117630at2"/>
<dbReference type="EMBL" id="RZNB01000001">
    <property type="protein sequence ID" value="RWZ52740.1"/>
    <property type="molecule type" value="Genomic_DNA"/>
</dbReference>
<dbReference type="RefSeq" id="WP_128493583.1">
    <property type="nucleotide sequence ID" value="NZ_RZNB01000001.1"/>
</dbReference>
<reference evidence="2 3" key="1">
    <citation type="submission" date="2018-12" db="EMBL/GenBank/DDBJ databases">
        <authorList>
            <person name="Li F."/>
        </authorList>
    </citation>
    <scope>NUCLEOTIDE SEQUENCE [LARGE SCALE GENOMIC DNA]</scope>
    <source>
        <strain evidence="2 3">11W25H-1</strain>
    </source>
</reference>
<accession>A0A3S3ZAX1</accession>
<dbReference type="AlphaFoldDB" id="A0A3S3ZAX1"/>
<organism evidence="2 3">
    <name type="scientific">Labedella phragmitis</name>
    <dbReference type="NCBI Taxonomy" id="2498849"/>
    <lineage>
        <taxon>Bacteria</taxon>
        <taxon>Bacillati</taxon>
        <taxon>Actinomycetota</taxon>
        <taxon>Actinomycetes</taxon>
        <taxon>Micrococcales</taxon>
        <taxon>Microbacteriaceae</taxon>
        <taxon>Labedella</taxon>
    </lineage>
</organism>
<feature type="transmembrane region" description="Helical" evidence="1">
    <location>
        <begin position="266"/>
        <end position="291"/>
    </location>
</feature>